<reference evidence="4" key="1">
    <citation type="journal article" date="2019" name="Int. J. Syst. Evol. Microbiol.">
        <title>The Global Catalogue of Microorganisms (GCM) 10K type strain sequencing project: providing services to taxonomists for standard genome sequencing and annotation.</title>
        <authorList>
            <consortium name="The Broad Institute Genomics Platform"/>
            <consortium name="The Broad Institute Genome Sequencing Center for Infectious Disease"/>
            <person name="Wu L."/>
            <person name="Ma J."/>
        </authorList>
    </citation>
    <scope>NUCLEOTIDE SEQUENCE [LARGE SCALE GENOMIC DNA]</scope>
    <source>
        <strain evidence="4">CGMCC 1.13666</strain>
    </source>
</reference>
<evidence type="ECO:0000256" key="1">
    <source>
        <dbReference type="ARBA" id="ARBA00022649"/>
    </source>
</evidence>
<dbReference type="PANTHER" id="PTHR35401:SF2">
    <property type="entry name" value="ABC-TYPE TRANSPORT SYSTEM"/>
    <property type="match status" value="1"/>
</dbReference>
<gene>
    <name evidence="3" type="ORF">ACFQH5_20020</name>
</gene>
<organism evidence="3 4">
    <name type="scientific">Halomonas salifodinae</name>
    <dbReference type="NCBI Taxonomy" id="438745"/>
    <lineage>
        <taxon>Bacteria</taxon>
        <taxon>Pseudomonadati</taxon>
        <taxon>Pseudomonadota</taxon>
        <taxon>Gammaproteobacteria</taxon>
        <taxon>Oceanospirillales</taxon>
        <taxon>Halomonadaceae</taxon>
        <taxon>Halomonas</taxon>
    </lineage>
</organism>
<dbReference type="EMBL" id="JBHSZP010000044">
    <property type="protein sequence ID" value="MFC7091835.1"/>
    <property type="molecule type" value="Genomic_DNA"/>
</dbReference>
<dbReference type="InterPro" id="IPR014795">
    <property type="entry name" value="TacA_1-like"/>
</dbReference>
<dbReference type="RefSeq" id="WP_379730167.1">
    <property type="nucleotide sequence ID" value="NZ_JBHSZP010000044.1"/>
</dbReference>
<dbReference type="Pfam" id="PF08681">
    <property type="entry name" value="TacA1"/>
    <property type="match status" value="1"/>
</dbReference>
<accession>A0ABW2F0S1</accession>
<protein>
    <submittedName>
        <fullName evidence="3">DUF1778 domain-containing protein</fullName>
    </submittedName>
</protein>
<dbReference type="Gene3D" id="1.20.5.780">
    <property type="entry name" value="Single helix bin"/>
    <property type="match status" value="1"/>
</dbReference>
<evidence type="ECO:0000313" key="3">
    <source>
        <dbReference type="EMBL" id="MFC7091835.1"/>
    </source>
</evidence>
<dbReference type="InterPro" id="IPR010985">
    <property type="entry name" value="Ribbon_hlx_hlx"/>
</dbReference>
<dbReference type="SUPFAM" id="SSF47598">
    <property type="entry name" value="Ribbon-helix-helix"/>
    <property type="match status" value="1"/>
</dbReference>
<evidence type="ECO:0000313" key="4">
    <source>
        <dbReference type="Proteomes" id="UP001596411"/>
    </source>
</evidence>
<dbReference type="PANTHER" id="PTHR35401">
    <property type="entry name" value="COPG FAMILY HELIX-TURN-HELIX PROTEIN-RELATED-RELATED"/>
    <property type="match status" value="1"/>
</dbReference>
<comment type="caution">
    <text evidence="3">The sequence shown here is derived from an EMBL/GenBank/DDBJ whole genome shotgun (WGS) entry which is preliminary data.</text>
</comment>
<name>A0ABW2F0S1_9GAMM</name>
<dbReference type="Proteomes" id="UP001596411">
    <property type="component" value="Unassembled WGS sequence"/>
</dbReference>
<keyword evidence="1" id="KW-1277">Toxin-antitoxin system</keyword>
<keyword evidence="4" id="KW-1185">Reference proteome</keyword>
<sequence length="104" mass="11670">MLAASIPEDSTEARPRNTARFNFRTTKRIKDAIERAAALKGQDMSAFALDAVYERAVATIQAHEVTRLQPADHQAFFEALENPPAPTDKLRAAFAHHEERVVKR</sequence>
<evidence type="ECO:0000256" key="2">
    <source>
        <dbReference type="ARBA" id="ARBA00049988"/>
    </source>
</evidence>
<proteinExistence type="inferred from homology"/>
<comment type="similarity">
    <text evidence="2">Belongs to the TacA antitoxin family.</text>
</comment>